<name>A0A1Z3N915_BDEBC</name>
<sequence>MQFNHPIVIQGGMGIAVSDWRLAKTVSQTGQLGVVSGTAINSVLVRRLQDGDAAGDCRRALKAFPSQEIAQKILDTYFIEGGRPATQAYKRPPMFNLESPKALLQLTVAASFVEVWLAREGHNGLIGLNLLEKVVLPNLACLYGGLLAGVDYVIMGAGIPREIPGALDLLAQNQKATLKVPVAGAAEDGVTSFDPQSVMEGIELAPLKRPYFFPIVSSAILAANLKKKSTGRVDGFIVEGPLAGGHNAPPRGPMKLNERGEPVYGTRDEVCLKEMAALELPFWMAGYYATPEKLAEVRAQGAHGVQVGTLFAFSEESGVKEEHKAQALKKITTETAPEGGWIFTDPRSSPTGFPFKAARLSGTISEEALYLSRKRICDLGYLRHAYQKPDGTVGQRCPAEPVNDYVKKGGLEEDTVGRKCLCNALMADVGMGQIQAGGVEEQPLLTAGDDLNNVARMLRGKSSYSAKDVVAYLLGLDGTAQVAVQSEAPLTV</sequence>
<dbReference type="CDD" id="cd04730">
    <property type="entry name" value="NPD_like"/>
    <property type="match status" value="1"/>
</dbReference>
<evidence type="ECO:0000313" key="5">
    <source>
        <dbReference type="Proteomes" id="UP000197003"/>
    </source>
</evidence>
<dbReference type="Proteomes" id="UP000197003">
    <property type="component" value="Chromosome"/>
</dbReference>
<evidence type="ECO:0000256" key="2">
    <source>
        <dbReference type="ARBA" id="ARBA00022643"/>
    </source>
</evidence>
<dbReference type="SUPFAM" id="SSF51412">
    <property type="entry name" value="Inosine monophosphate dehydrogenase (IMPDH)"/>
    <property type="match status" value="1"/>
</dbReference>
<dbReference type="OrthoDB" id="5297621at2"/>
<organism evidence="4 5">
    <name type="scientific">Bdellovibrio bacteriovorus</name>
    <dbReference type="NCBI Taxonomy" id="959"/>
    <lineage>
        <taxon>Bacteria</taxon>
        <taxon>Pseudomonadati</taxon>
        <taxon>Bdellovibrionota</taxon>
        <taxon>Bdellovibrionia</taxon>
        <taxon>Bdellovibrionales</taxon>
        <taxon>Pseudobdellovibrionaceae</taxon>
        <taxon>Bdellovibrio</taxon>
    </lineage>
</organism>
<dbReference type="Pfam" id="PF03060">
    <property type="entry name" value="NMO"/>
    <property type="match status" value="1"/>
</dbReference>
<evidence type="ECO:0000313" key="4">
    <source>
        <dbReference type="EMBL" id="ASD63960.1"/>
    </source>
</evidence>
<evidence type="ECO:0000256" key="3">
    <source>
        <dbReference type="ARBA" id="ARBA00023002"/>
    </source>
</evidence>
<dbReference type="InterPro" id="IPR004136">
    <property type="entry name" value="NMO"/>
</dbReference>
<accession>A0A1Z3N915</accession>
<proteinExistence type="predicted"/>
<reference evidence="4 5" key="1">
    <citation type="submission" date="2017-04" db="EMBL/GenBank/DDBJ databases">
        <title>Whole genome sequence of Bdellovibrio bacteriovorus strain SSB218315.</title>
        <authorList>
            <person name="Oyedara O."/>
            <person name="Rodriguez-Perez M.A."/>
        </authorList>
    </citation>
    <scope>NUCLEOTIDE SEQUENCE [LARGE SCALE GENOMIC DNA]</scope>
    <source>
        <strain evidence="4 5">SSB218315</strain>
    </source>
</reference>
<keyword evidence="1" id="KW-0285">Flavoprotein</keyword>
<dbReference type="RefSeq" id="WP_088565460.1">
    <property type="nucleotide sequence ID" value="NZ_CP020946.1"/>
</dbReference>
<evidence type="ECO:0000256" key="1">
    <source>
        <dbReference type="ARBA" id="ARBA00022630"/>
    </source>
</evidence>
<protein>
    <submittedName>
        <fullName evidence="4">2-nitropropane dioxygenase</fullName>
    </submittedName>
</protein>
<keyword evidence="3" id="KW-0560">Oxidoreductase</keyword>
<dbReference type="GO" id="GO:0051213">
    <property type="term" value="F:dioxygenase activity"/>
    <property type="evidence" value="ECO:0007669"/>
    <property type="project" value="UniProtKB-KW"/>
</dbReference>
<keyword evidence="2" id="KW-0288">FMN</keyword>
<dbReference type="PANTHER" id="PTHR32332">
    <property type="entry name" value="2-NITROPROPANE DIOXYGENASE"/>
    <property type="match status" value="1"/>
</dbReference>
<dbReference type="InterPro" id="IPR013785">
    <property type="entry name" value="Aldolase_TIM"/>
</dbReference>
<dbReference type="EMBL" id="CP020946">
    <property type="protein sequence ID" value="ASD63960.1"/>
    <property type="molecule type" value="Genomic_DNA"/>
</dbReference>
<keyword evidence="4" id="KW-0223">Dioxygenase</keyword>
<gene>
    <name evidence="4" type="ORF">B9G79_10455</name>
</gene>
<dbReference type="AlphaFoldDB" id="A0A1Z3N915"/>
<dbReference type="PANTHER" id="PTHR32332:SF33">
    <property type="entry name" value="NITRONATE MONOOXYGENASE DOMAIN-CONTAINING PROTEIN"/>
    <property type="match status" value="1"/>
</dbReference>
<dbReference type="Gene3D" id="3.20.20.70">
    <property type="entry name" value="Aldolase class I"/>
    <property type="match status" value="1"/>
</dbReference>
<dbReference type="GO" id="GO:0018580">
    <property type="term" value="F:nitronate monooxygenase activity"/>
    <property type="evidence" value="ECO:0007669"/>
    <property type="project" value="InterPro"/>
</dbReference>